<keyword evidence="1" id="KW-0812">Transmembrane</keyword>
<keyword evidence="3" id="KW-1185">Reference proteome</keyword>
<feature type="transmembrane region" description="Helical" evidence="1">
    <location>
        <begin position="331"/>
        <end position="347"/>
    </location>
</feature>
<comment type="caution">
    <text evidence="2">The sequence shown here is derived from an EMBL/GenBank/DDBJ whole genome shotgun (WGS) entry which is preliminary data.</text>
</comment>
<dbReference type="Proteomes" id="UP000298458">
    <property type="component" value="Unassembled WGS sequence"/>
</dbReference>
<dbReference type="RefSeq" id="WP_135766710.1">
    <property type="nucleotide sequence ID" value="NZ_RQET01000003.1"/>
</dbReference>
<feature type="transmembrane region" description="Helical" evidence="1">
    <location>
        <begin position="131"/>
        <end position="149"/>
    </location>
</feature>
<dbReference type="InterPro" id="IPR059217">
    <property type="entry name" value="LA3751_2-like"/>
</dbReference>
<feature type="transmembrane region" description="Helical" evidence="1">
    <location>
        <begin position="78"/>
        <end position="99"/>
    </location>
</feature>
<keyword evidence="1" id="KW-0472">Membrane</keyword>
<accession>A0A4R9GJ21</accession>
<dbReference type="AlphaFoldDB" id="A0A4R9GJ21"/>
<evidence type="ECO:0000313" key="3">
    <source>
        <dbReference type="Proteomes" id="UP000298458"/>
    </source>
</evidence>
<feature type="transmembrane region" description="Helical" evidence="1">
    <location>
        <begin position="359"/>
        <end position="383"/>
    </location>
</feature>
<sequence length="523" mass="60287">MDQDRDRKRELLSFFLFSVCYATLLSFLKPWEGFFSDPLLKIHESVSLVTSGFRSETLTYPGRSLDEDFDFFLWKEKFVYRTRDGVGGVFPVFLSILYSPFAILKAYFLLPFFGMIFHLGSAWILRRSWNLPWFWIVFAFFGTFVFLMGPEASEHPILLFLSLAGFTGLFREGNAERILGGVAIGLAVWLRLEALLLFASLWLAGALIHRKEWVPRSFLFSLSFSIVSIVLFIFNILDYENVFGPRFSENFGGVAEDTIGSRVWDILVGSYRMPGYFLYLPISVVLFWKGFRLWKGWEDSFRILLLAVPIFLPFVALSSPNNGISNWGPRYLGLSLFPLTILLQRVWEGSGWKILKVRGFANGFASLLLLYSFGVTLAGALVYKTSLVQIRETRSVWLGQRAEVLIFSDPVLCNSIGTEYFRKTVFCASNQISEDRIESLLKDISAKFAGKRLGFIGYGDEAYAMVSKKEEEVTSDAKLKKYLNSILSGREKRDFWIRSFRSRFKDEIVRNKKAWEYREYEIQ</sequence>
<reference evidence="2" key="1">
    <citation type="journal article" date="2019" name="PLoS Negl. Trop. Dis.">
        <title>Revisiting the worldwide diversity of Leptospira species in the environment.</title>
        <authorList>
            <person name="Vincent A.T."/>
            <person name="Schiettekatte O."/>
            <person name="Bourhy P."/>
            <person name="Veyrier F.J."/>
            <person name="Picardeau M."/>
        </authorList>
    </citation>
    <scope>NUCLEOTIDE SEQUENCE [LARGE SCALE GENOMIC DNA]</scope>
    <source>
        <strain evidence="2">SSW15</strain>
    </source>
</reference>
<evidence type="ECO:0000313" key="2">
    <source>
        <dbReference type="EMBL" id="TGK12866.1"/>
    </source>
</evidence>
<feature type="transmembrane region" description="Helical" evidence="1">
    <location>
        <begin position="12"/>
        <end position="31"/>
    </location>
</feature>
<gene>
    <name evidence="2" type="ORF">EHO60_03035</name>
</gene>
<dbReference type="NCBIfam" id="NF047440">
    <property type="entry name" value="LA3751_2_3_fam"/>
    <property type="match status" value="1"/>
</dbReference>
<evidence type="ECO:0008006" key="4">
    <source>
        <dbReference type="Google" id="ProtNLM"/>
    </source>
</evidence>
<organism evidence="2 3">
    <name type="scientific">Leptospira fletcheri</name>
    <dbReference type="NCBI Taxonomy" id="2484981"/>
    <lineage>
        <taxon>Bacteria</taxon>
        <taxon>Pseudomonadati</taxon>
        <taxon>Spirochaetota</taxon>
        <taxon>Spirochaetia</taxon>
        <taxon>Leptospirales</taxon>
        <taxon>Leptospiraceae</taxon>
        <taxon>Leptospira</taxon>
    </lineage>
</organism>
<feature type="transmembrane region" description="Helical" evidence="1">
    <location>
        <begin position="178"/>
        <end position="205"/>
    </location>
</feature>
<feature type="transmembrane region" description="Helical" evidence="1">
    <location>
        <begin position="273"/>
        <end position="291"/>
    </location>
</feature>
<dbReference type="EMBL" id="RQET01000003">
    <property type="protein sequence ID" value="TGK12866.1"/>
    <property type="molecule type" value="Genomic_DNA"/>
</dbReference>
<evidence type="ECO:0000256" key="1">
    <source>
        <dbReference type="SAM" id="Phobius"/>
    </source>
</evidence>
<feature type="transmembrane region" description="Helical" evidence="1">
    <location>
        <begin position="217"/>
        <end position="237"/>
    </location>
</feature>
<keyword evidence="1" id="KW-1133">Transmembrane helix</keyword>
<name>A0A4R9GJ21_9LEPT</name>
<proteinExistence type="predicted"/>
<dbReference type="OrthoDB" id="313835at2"/>
<protein>
    <recommendedName>
        <fullName evidence="4">DUF2079 domain-containing protein</fullName>
    </recommendedName>
</protein>
<feature type="transmembrane region" description="Helical" evidence="1">
    <location>
        <begin position="303"/>
        <end position="319"/>
    </location>
</feature>